<dbReference type="SUPFAM" id="SSF54523">
    <property type="entry name" value="Pili subunits"/>
    <property type="match status" value="1"/>
</dbReference>
<dbReference type="OrthoDB" id="195052at2"/>
<evidence type="ECO:0000256" key="2">
    <source>
        <dbReference type="SAM" id="Phobius"/>
    </source>
</evidence>
<dbReference type="Proteomes" id="UP000070058">
    <property type="component" value="Unassembled WGS sequence"/>
</dbReference>
<reference evidence="4" key="1">
    <citation type="submission" date="2016-02" db="EMBL/GenBank/DDBJ databases">
        <authorList>
            <person name="Sanders J.G."/>
            <person name="Lin J.Y."/>
            <person name="Wertz J.T."/>
            <person name="Russell J.A."/>
            <person name="Moreau C.S."/>
            <person name="Powell S."/>
        </authorList>
    </citation>
    <scope>NUCLEOTIDE SEQUENCE [LARGE SCALE GENOMIC DNA]</scope>
    <source>
        <strain evidence="4">CAG34</strain>
    </source>
</reference>
<feature type="transmembrane region" description="Helical" evidence="2">
    <location>
        <begin position="12"/>
        <end position="37"/>
    </location>
</feature>
<dbReference type="GO" id="GO:0015628">
    <property type="term" value="P:protein secretion by the type II secretion system"/>
    <property type="evidence" value="ECO:0007669"/>
    <property type="project" value="InterPro"/>
</dbReference>
<keyword evidence="4" id="KW-1185">Reference proteome</keyword>
<dbReference type="GO" id="GO:0015627">
    <property type="term" value="C:type II protein secretion system complex"/>
    <property type="evidence" value="ECO:0007669"/>
    <property type="project" value="InterPro"/>
</dbReference>
<dbReference type="InterPro" id="IPR045584">
    <property type="entry name" value="Pilin-like"/>
</dbReference>
<dbReference type="RefSeq" id="WP_068630965.1">
    <property type="nucleotide sequence ID" value="NZ_LSZQ01000057.1"/>
</dbReference>
<dbReference type="Gene3D" id="3.30.700.10">
    <property type="entry name" value="Glycoprotein, Type 4 Pilin"/>
    <property type="match status" value="1"/>
</dbReference>
<accession>A0A139SJS9</accession>
<protein>
    <recommendedName>
        <fullName evidence="5">Prepilin-type N-terminal cleavage/methylation domain-containing protein</fullName>
    </recommendedName>
</protein>
<dbReference type="AlphaFoldDB" id="A0A139SJS9"/>
<sequence length="124" mass="13550">MSTQVTEPKPFSLIEILIVLIVIGLMTAMALPVFAMVRNSALEKGVLENLRRLDAAAQQYYLEHGVSSAPYEALVGPDKYIEQLTPVAGEDYSKLSFDADLAELSITAPKVKKGKVITLRRSGQ</sequence>
<keyword evidence="2" id="KW-0472">Membrane</keyword>
<evidence type="ECO:0008006" key="5">
    <source>
        <dbReference type="Google" id="ProtNLM"/>
    </source>
</evidence>
<evidence type="ECO:0000313" key="3">
    <source>
        <dbReference type="EMBL" id="KXU34740.1"/>
    </source>
</evidence>
<gene>
    <name evidence="3" type="ORF">AXK11_07815</name>
</gene>
<dbReference type="InterPro" id="IPR000983">
    <property type="entry name" value="Bac_GSPG_pilin"/>
</dbReference>
<proteinExistence type="predicted"/>
<keyword evidence="2" id="KW-1133">Transmembrane helix</keyword>
<dbReference type="EMBL" id="LSZQ01000057">
    <property type="protein sequence ID" value="KXU34740.1"/>
    <property type="molecule type" value="Genomic_DNA"/>
</dbReference>
<organism evidence="3 4">
    <name type="scientific">Cephaloticoccus primus</name>
    <dbReference type="NCBI Taxonomy" id="1548207"/>
    <lineage>
        <taxon>Bacteria</taxon>
        <taxon>Pseudomonadati</taxon>
        <taxon>Verrucomicrobiota</taxon>
        <taxon>Opitutia</taxon>
        <taxon>Opitutales</taxon>
        <taxon>Opitutaceae</taxon>
        <taxon>Cephaloticoccus</taxon>
    </lineage>
</organism>
<comment type="caution">
    <text evidence="3">The sequence shown here is derived from an EMBL/GenBank/DDBJ whole genome shotgun (WGS) entry which is preliminary data.</text>
</comment>
<keyword evidence="1" id="KW-0488">Methylation</keyword>
<name>A0A139SJS9_9BACT</name>
<keyword evidence="2" id="KW-0812">Transmembrane</keyword>
<dbReference type="PRINTS" id="PR00813">
    <property type="entry name" value="BCTERIALGSPG"/>
</dbReference>
<evidence type="ECO:0000313" key="4">
    <source>
        <dbReference type="Proteomes" id="UP000070058"/>
    </source>
</evidence>
<dbReference type="STRING" id="1548207.AXK11_07815"/>
<evidence type="ECO:0000256" key="1">
    <source>
        <dbReference type="ARBA" id="ARBA00022481"/>
    </source>
</evidence>